<dbReference type="InterPro" id="IPR036425">
    <property type="entry name" value="MoaB/Mog-like_dom_sf"/>
</dbReference>
<dbReference type="InterPro" id="IPR050101">
    <property type="entry name" value="CinA"/>
</dbReference>
<dbReference type="InterPro" id="IPR008135">
    <property type="entry name" value="Competence-induced_CinA"/>
</dbReference>
<dbReference type="InterPro" id="IPR036653">
    <property type="entry name" value="CinA-like_C"/>
</dbReference>
<gene>
    <name evidence="3" type="ORF">VSR74_14425</name>
</gene>
<evidence type="ECO:0000313" key="4">
    <source>
        <dbReference type="Proteomes" id="UP001444146"/>
    </source>
</evidence>
<dbReference type="SUPFAM" id="SSF53218">
    <property type="entry name" value="Molybdenum cofactor biosynthesis proteins"/>
    <property type="match status" value="1"/>
</dbReference>
<dbReference type="PANTHER" id="PTHR13939:SF0">
    <property type="entry name" value="NMN AMIDOHYDROLASE-LIKE PROTEIN YFAY"/>
    <property type="match status" value="1"/>
</dbReference>
<evidence type="ECO:0000259" key="2">
    <source>
        <dbReference type="SMART" id="SM00852"/>
    </source>
</evidence>
<dbReference type="NCBIfam" id="TIGR00200">
    <property type="entry name" value="cinA_nterm"/>
    <property type="match status" value="1"/>
</dbReference>
<name>A0ABV0HLT9_9ENTR</name>
<accession>A0ABV0HLT9</accession>
<comment type="caution">
    <text evidence="3">The sequence shown here is derived from an EMBL/GenBank/DDBJ whole genome shotgun (WGS) entry which is preliminary data.</text>
</comment>
<evidence type="ECO:0000313" key="3">
    <source>
        <dbReference type="EMBL" id="MEO3991005.1"/>
    </source>
</evidence>
<proteinExistence type="inferred from homology"/>
<dbReference type="SUPFAM" id="SSF142433">
    <property type="entry name" value="CinA-like"/>
    <property type="match status" value="1"/>
</dbReference>
<dbReference type="SMART" id="SM00852">
    <property type="entry name" value="MoCF_biosynth"/>
    <property type="match status" value="1"/>
</dbReference>
<feature type="domain" description="MoaB/Mog" evidence="2">
    <location>
        <begin position="5"/>
        <end position="172"/>
    </location>
</feature>
<dbReference type="NCBIfam" id="TIGR00177">
    <property type="entry name" value="molyb_syn"/>
    <property type="match status" value="1"/>
</dbReference>
<dbReference type="RefSeq" id="WP_347795346.1">
    <property type="nucleotide sequence ID" value="NZ_JAYMYY010000004.1"/>
</dbReference>
<protein>
    <recommendedName>
        <fullName evidence="1">CinA-like protein</fullName>
    </recommendedName>
</protein>
<evidence type="ECO:0000256" key="1">
    <source>
        <dbReference type="HAMAP-Rule" id="MF_00226"/>
    </source>
</evidence>
<dbReference type="NCBIfam" id="NF002978">
    <property type="entry name" value="PRK03673.1"/>
    <property type="match status" value="1"/>
</dbReference>
<dbReference type="EMBL" id="JAYMYY010000004">
    <property type="protein sequence ID" value="MEO3991005.1"/>
    <property type="molecule type" value="Genomic_DNA"/>
</dbReference>
<sequence>MINVEMLSTGDEVLYGQIVDTNAAWLADYLFEQGLPLSRRNTVGDKLDDLVAVLRERSLQADVLIVNGGLGPTSDDLSALAAATAKGESLVLHEPWLAQMEKFFKERGRVMAPSNRKQAEIPASAEFIDNPVGTACGFAIKLNRCLIFFTPGVPSEFKVMVQQEILPRLRARFDIPEPPLCLRLTTFGRSESDLAQSLDHLALPAGVSMGYRSSMPIIELKLTGPASERQAMEALWPEVKKVAGDSLIFEGTEGLPKQLARALQDKQLSLTLSEQFTGGLLALELQRAGAPLLASEVIPSQEETLAQTARWAAERRENHFAGVALSVTGLENEHLNFALSTAESTWALRVKFNTTRHSLVVRQQVCAMMAMNMLRRWLNGKDVASEHGWIEVVETLKV</sequence>
<dbReference type="PANTHER" id="PTHR13939">
    <property type="entry name" value="NICOTINAMIDE-NUCLEOTIDE AMIDOHYDROLASE PNCC"/>
    <property type="match status" value="1"/>
</dbReference>
<comment type="similarity">
    <text evidence="1">Belongs to the CinA family.</text>
</comment>
<keyword evidence="4" id="KW-1185">Reference proteome</keyword>
<reference evidence="3 4" key="1">
    <citation type="submission" date="2024-01" db="EMBL/GenBank/DDBJ databases">
        <title>Pseudocitrobacter sp. Endophytic strain Cyp-38L.</title>
        <authorList>
            <person name="Amer M.A."/>
            <person name="Hamed S.M."/>
        </authorList>
    </citation>
    <scope>NUCLEOTIDE SEQUENCE [LARGE SCALE GENOMIC DNA]</scope>
    <source>
        <strain evidence="3 4">Cyp38S</strain>
    </source>
</reference>
<organism evidence="3 4">
    <name type="scientific">Pseudocitrobacter cyperus</name>
    <dbReference type="NCBI Taxonomy" id="3112843"/>
    <lineage>
        <taxon>Bacteria</taxon>
        <taxon>Pseudomonadati</taxon>
        <taxon>Pseudomonadota</taxon>
        <taxon>Gammaproteobacteria</taxon>
        <taxon>Enterobacterales</taxon>
        <taxon>Enterobacteriaceae</taxon>
        <taxon>Pseudocitrobacter</taxon>
    </lineage>
</organism>
<dbReference type="Gene3D" id="3.40.980.10">
    <property type="entry name" value="MoaB/Mog-like domain"/>
    <property type="match status" value="1"/>
</dbReference>
<dbReference type="Proteomes" id="UP001444146">
    <property type="component" value="Unassembled WGS sequence"/>
</dbReference>
<dbReference type="Pfam" id="PF00994">
    <property type="entry name" value="MoCF_biosynth"/>
    <property type="match status" value="1"/>
</dbReference>
<dbReference type="InterPro" id="IPR001453">
    <property type="entry name" value="MoaB/Mog_dom"/>
</dbReference>
<dbReference type="HAMAP" id="MF_00226_B">
    <property type="entry name" value="CinA_B"/>
    <property type="match status" value="1"/>
</dbReference>
<dbReference type="PIRSF" id="PIRSF006728">
    <property type="entry name" value="CinA"/>
    <property type="match status" value="1"/>
</dbReference>
<dbReference type="CDD" id="cd00885">
    <property type="entry name" value="cinA"/>
    <property type="match status" value="1"/>
</dbReference>